<dbReference type="FunFam" id="1.10.10.2030:FF:000001">
    <property type="entry name" value="DNA/RNA-binding protein KIN17, putative"/>
    <property type="match status" value="1"/>
</dbReference>
<gene>
    <name evidence="7" type="ORF">QQS21_004532</name>
</gene>
<dbReference type="InterPro" id="IPR038254">
    <property type="entry name" value="KIN17_WH-like_sf"/>
</dbReference>
<dbReference type="PANTHER" id="PTHR12805:SF0">
    <property type="entry name" value="DNA_RNA-BINDING PROTEIN KIN17"/>
    <property type="match status" value="1"/>
</dbReference>
<evidence type="ECO:0000256" key="3">
    <source>
        <dbReference type="ARBA" id="ARBA00022771"/>
    </source>
</evidence>
<feature type="compositionally biased region" description="Basic and acidic residues" evidence="5">
    <location>
        <begin position="291"/>
        <end position="317"/>
    </location>
</feature>
<dbReference type="InterPro" id="IPR019447">
    <property type="entry name" value="DNA/RNA-bd_Kin17_WH-like_dom"/>
</dbReference>
<keyword evidence="8" id="KW-1185">Reference proteome</keyword>
<evidence type="ECO:0000313" key="8">
    <source>
        <dbReference type="Proteomes" id="UP001251528"/>
    </source>
</evidence>
<keyword evidence="2" id="KW-0479">Metal-binding</keyword>
<dbReference type="SUPFAM" id="SSF57667">
    <property type="entry name" value="beta-beta-alpha zinc fingers"/>
    <property type="match status" value="1"/>
</dbReference>
<evidence type="ECO:0000256" key="2">
    <source>
        <dbReference type="ARBA" id="ARBA00022723"/>
    </source>
</evidence>
<comment type="similarity">
    <text evidence="1">Belongs to the KIN17 family.</text>
</comment>
<dbReference type="GO" id="GO:0005634">
    <property type="term" value="C:nucleus"/>
    <property type="evidence" value="ECO:0007669"/>
    <property type="project" value="TreeGrafter"/>
</dbReference>
<dbReference type="GO" id="GO:0008270">
    <property type="term" value="F:zinc ion binding"/>
    <property type="evidence" value="ECO:0007669"/>
    <property type="project" value="UniProtKB-KW"/>
</dbReference>
<dbReference type="GO" id="GO:0006260">
    <property type="term" value="P:DNA replication"/>
    <property type="evidence" value="ECO:0007669"/>
    <property type="project" value="TreeGrafter"/>
</dbReference>
<comment type="caution">
    <text evidence="7">The sequence shown here is derived from an EMBL/GenBank/DDBJ whole genome shotgun (WGS) entry which is preliminary data.</text>
</comment>
<dbReference type="InterPro" id="IPR037321">
    <property type="entry name" value="KIN17-like"/>
</dbReference>
<dbReference type="AlphaFoldDB" id="A0AAJ0CU49"/>
<name>A0AAJ0CU49_9HYPO</name>
<dbReference type="InterPro" id="IPR056767">
    <property type="entry name" value="C2H2-Znf_KIN17"/>
</dbReference>
<protein>
    <recommendedName>
        <fullName evidence="6">DNA/RNA-binding protein Kin17 WH-like domain-containing protein</fullName>
    </recommendedName>
</protein>
<evidence type="ECO:0000313" key="7">
    <source>
        <dbReference type="EMBL" id="KAK2601941.1"/>
    </source>
</evidence>
<keyword evidence="4" id="KW-0862">Zinc</keyword>
<keyword evidence="3" id="KW-0863">Zinc-finger</keyword>
<evidence type="ECO:0000256" key="1">
    <source>
        <dbReference type="ARBA" id="ARBA00008517"/>
    </source>
</evidence>
<organism evidence="7 8">
    <name type="scientific">Conoideocrella luteorostrata</name>
    <dbReference type="NCBI Taxonomy" id="1105319"/>
    <lineage>
        <taxon>Eukaryota</taxon>
        <taxon>Fungi</taxon>
        <taxon>Dikarya</taxon>
        <taxon>Ascomycota</taxon>
        <taxon>Pezizomycotina</taxon>
        <taxon>Sordariomycetes</taxon>
        <taxon>Hypocreomycetidae</taxon>
        <taxon>Hypocreales</taxon>
        <taxon>Clavicipitaceae</taxon>
        <taxon>Conoideocrella</taxon>
    </lineage>
</organism>
<proteinExistence type="inferred from homology"/>
<dbReference type="PANTHER" id="PTHR12805">
    <property type="entry name" value="KIN17 KIN, ANTIGENIC DETERMINANT OF RECA PROTEIN HOMOLOG"/>
    <property type="match status" value="1"/>
</dbReference>
<feature type="region of interest" description="Disordered" evidence="5">
    <location>
        <begin position="178"/>
        <end position="334"/>
    </location>
</feature>
<dbReference type="GO" id="GO:0003690">
    <property type="term" value="F:double-stranded DNA binding"/>
    <property type="evidence" value="ECO:0007669"/>
    <property type="project" value="TreeGrafter"/>
</dbReference>
<evidence type="ECO:0000256" key="4">
    <source>
        <dbReference type="ARBA" id="ARBA00022833"/>
    </source>
</evidence>
<dbReference type="InterPro" id="IPR036236">
    <property type="entry name" value="Znf_C2H2_sf"/>
</dbReference>
<feature type="domain" description="DNA/RNA-binding protein Kin17 WH-like" evidence="6">
    <location>
        <begin position="52"/>
        <end position="178"/>
    </location>
</feature>
<evidence type="ECO:0000259" key="6">
    <source>
        <dbReference type="SMART" id="SM01253"/>
    </source>
</evidence>
<dbReference type="Pfam" id="PF10357">
    <property type="entry name" value="WH_KIN17"/>
    <property type="match status" value="1"/>
</dbReference>
<dbReference type="SMART" id="SM01253">
    <property type="entry name" value="Kin17_mid"/>
    <property type="match status" value="1"/>
</dbReference>
<feature type="compositionally biased region" description="Polar residues" evidence="5">
    <location>
        <begin position="231"/>
        <end position="240"/>
    </location>
</feature>
<feature type="compositionally biased region" description="Basic and acidic residues" evidence="5">
    <location>
        <begin position="197"/>
        <end position="206"/>
    </location>
</feature>
<reference evidence="7" key="1">
    <citation type="submission" date="2023-06" db="EMBL/GenBank/DDBJ databases">
        <title>Conoideocrella luteorostrata (Hypocreales: Clavicipitaceae), a potential biocontrol fungus for elongate hemlock scale in United States Christmas tree production areas.</title>
        <authorList>
            <person name="Barrett H."/>
            <person name="Lovett B."/>
            <person name="Macias A.M."/>
            <person name="Stajich J.E."/>
            <person name="Kasson M.T."/>
        </authorList>
    </citation>
    <scope>NUCLEOTIDE SEQUENCE</scope>
    <source>
        <strain evidence="7">ARSEF 14590</strain>
    </source>
</reference>
<sequence length="334" mass="37940">MPKAEVGSTKHLSNKLKSKGLQRLRWYCQVCLKQCRDSNGFLMHSQSESHVRQMLIVGEDPKKFINQFSNEFLKDFLQLLKTGHGEKQVHINHFYQEYIANKEHIHMNATKWPSLTEFAKHLGKEGLCRVEETDKGIHISWIDNSPEALKRQEALRRKEAQDQGDEQLEQRMIQEQIRRAQANAASRKNTAEDDEERELKRLDGEKITLSFGSKSKMGLDNTPTAGPVQEPPTSDVSATAETGKDERESKTESKPADFTGVSMKIGAKPQSKNVFAQVKKNALKGGSKKPGKIEQPKKMSEAERIMREEMDKKRSRETAGFGFNISSGKKQRSN</sequence>
<dbReference type="GO" id="GO:0006974">
    <property type="term" value="P:DNA damage response"/>
    <property type="evidence" value="ECO:0007669"/>
    <property type="project" value="TreeGrafter"/>
</dbReference>
<dbReference type="Pfam" id="PF25095">
    <property type="entry name" value="C2H2-zf_KIN17"/>
    <property type="match status" value="1"/>
</dbReference>
<accession>A0AAJ0CU49</accession>
<dbReference type="Gene3D" id="1.10.10.2030">
    <property type="entry name" value="DNA/RNA-binding protein Kin17, conserved domain"/>
    <property type="match status" value="1"/>
</dbReference>
<evidence type="ECO:0000256" key="5">
    <source>
        <dbReference type="SAM" id="MobiDB-lite"/>
    </source>
</evidence>
<dbReference type="Proteomes" id="UP001251528">
    <property type="component" value="Unassembled WGS sequence"/>
</dbReference>
<dbReference type="EMBL" id="JASWJB010000067">
    <property type="protein sequence ID" value="KAK2601941.1"/>
    <property type="molecule type" value="Genomic_DNA"/>
</dbReference>
<feature type="compositionally biased region" description="Basic and acidic residues" evidence="5">
    <location>
        <begin position="242"/>
        <end position="255"/>
    </location>
</feature>